<evidence type="ECO:0000256" key="1">
    <source>
        <dbReference type="SAM" id="MobiDB-lite"/>
    </source>
</evidence>
<dbReference type="EMBL" id="JADOEL010000006">
    <property type="protein sequence ID" value="MBF8178037.1"/>
    <property type="molecule type" value="Genomic_DNA"/>
</dbReference>
<dbReference type="Gene3D" id="3.30.420.10">
    <property type="entry name" value="Ribonuclease H-like superfamily/Ribonuclease H"/>
    <property type="match status" value="1"/>
</dbReference>
<dbReference type="RefSeq" id="WP_195875550.1">
    <property type="nucleotide sequence ID" value="NZ_JADOEL010000006.1"/>
</dbReference>
<accession>A0ABS0EW08</accession>
<dbReference type="SUPFAM" id="SSF53098">
    <property type="entry name" value="Ribonuclease H-like"/>
    <property type="match status" value="1"/>
</dbReference>
<dbReference type="PROSITE" id="PS50994">
    <property type="entry name" value="INTEGRASE"/>
    <property type="match status" value="1"/>
</dbReference>
<dbReference type="Proteomes" id="UP000657372">
    <property type="component" value="Unassembled WGS sequence"/>
</dbReference>
<dbReference type="InterPro" id="IPR036397">
    <property type="entry name" value="RNaseH_sf"/>
</dbReference>
<protein>
    <submittedName>
        <fullName evidence="3">Transposase family protein</fullName>
    </submittedName>
</protein>
<gene>
    <name evidence="3" type="ORF">IXC47_10120</name>
</gene>
<feature type="region of interest" description="Disordered" evidence="1">
    <location>
        <begin position="644"/>
        <end position="672"/>
    </location>
</feature>
<keyword evidence="4" id="KW-1185">Reference proteome</keyword>
<dbReference type="InterPro" id="IPR012337">
    <property type="entry name" value="RNaseH-like_sf"/>
</dbReference>
<organism evidence="3 4">
    <name type="scientific">Herminiimonas contaminans</name>
    <dbReference type="NCBI Taxonomy" id="1111140"/>
    <lineage>
        <taxon>Bacteria</taxon>
        <taxon>Pseudomonadati</taxon>
        <taxon>Pseudomonadota</taxon>
        <taxon>Betaproteobacteria</taxon>
        <taxon>Burkholderiales</taxon>
        <taxon>Oxalobacteraceae</taxon>
        <taxon>Herminiimonas</taxon>
    </lineage>
</organism>
<dbReference type="InterPro" id="IPR001584">
    <property type="entry name" value="Integrase_cat-core"/>
</dbReference>
<evidence type="ECO:0000313" key="3">
    <source>
        <dbReference type="EMBL" id="MBF8178037.1"/>
    </source>
</evidence>
<feature type="domain" description="Integrase catalytic" evidence="2">
    <location>
        <begin position="296"/>
        <end position="520"/>
    </location>
</feature>
<name>A0ABS0EW08_9BURK</name>
<sequence length="729" mass="82859">MNPFEFQVIANSLPVPGLVLRSCNGEEKYLRITHVFSTCIYAIDVSDLVFLQKGLRPNRIIRTEYEAMVATGEYELGRLSIPQSQLEQAMEVDGSEKVQAAWKSIKPLIQAFSEENNLSRDRYGPLIDARAAELQVYPLKVRRLVTRYFFFGGIKAAFMLLPKGRAKGDGSFVQAQADEEQTIKRRRGPKAAITRHYGQNEFVPNMDDVNDMLDCLRGLLRKRVTFLTEAHDEYLRKYFPKRHPAIAAEWAAGKRIEPVTYRQFSYHVKKYSELADELSQNLRTRDREAKKTGTLHATGPGELYEIDSTGGRIFLVSSGDNPVVLGKPTIYLLIDRWSRYVVSTYISLNPPSYEEVKYALLVAFTSRDERFRLLGVDVTNSSWPVGRMPAVICPDRGSDFINRSFEQSVVMDMRIEVTPLPPYCPDGKAIVERTIREIKRRMASSPLRGTYSERPMDPITKRIAKAASTVAVHSLAEVYRELIEIIKDHNNRPHQALRRMKFLAQAGVNPVPKEVYLWGVRNITGLRVPPFSDEDYKRLLLATADATISRKGVRFKGRLYLPSNEAAVEMCRSSTIKSQKIQIRFDPSSPLEILFSSKSGTWPLFCLSAGGMREIHGITLEEEQALSGVSNLLWSKAAHDSRRTRVTSRTSSSNKSVARKITSDQFTSKEKNTIRRDESDVIKRALMGKATVPEFVEKTVVEDPPDWLKLEEAERKKNLLKIGRARKKR</sequence>
<reference evidence="3 4" key="1">
    <citation type="submission" date="2020-11" db="EMBL/GenBank/DDBJ databases">
        <title>WGS of Herminiimonas contaminans strain Marseille-Q4544 isolated from planarians Schmidtea mediterranea.</title>
        <authorList>
            <person name="Kangale L."/>
        </authorList>
    </citation>
    <scope>NUCLEOTIDE SEQUENCE [LARGE SCALE GENOMIC DNA]</scope>
    <source>
        <strain evidence="3 4">Marseille-Q4544</strain>
    </source>
</reference>
<comment type="caution">
    <text evidence="3">The sequence shown here is derived from an EMBL/GenBank/DDBJ whole genome shotgun (WGS) entry which is preliminary data.</text>
</comment>
<evidence type="ECO:0000259" key="2">
    <source>
        <dbReference type="PROSITE" id="PS50994"/>
    </source>
</evidence>
<proteinExistence type="predicted"/>
<evidence type="ECO:0000313" key="4">
    <source>
        <dbReference type="Proteomes" id="UP000657372"/>
    </source>
</evidence>